<evidence type="ECO:0000256" key="1">
    <source>
        <dbReference type="SAM" id="SignalP"/>
    </source>
</evidence>
<protein>
    <submittedName>
        <fullName evidence="2">Uncharacterized protein</fullName>
    </submittedName>
</protein>
<evidence type="ECO:0000313" key="3">
    <source>
        <dbReference type="Proteomes" id="UP000015380"/>
    </source>
</evidence>
<dbReference type="AlphaFoldDB" id="S5TGS7"/>
<accession>S5TGS7</accession>
<dbReference type="EMBL" id="CP005996">
    <property type="protein sequence ID" value="AGS40077.1"/>
    <property type="molecule type" value="Genomic_DNA"/>
</dbReference>
<sequence length="232" mass="26481">MGNGRVRKVTVLTCCLALLSVSVAASEFSVDKVYHPYVQPLERELEWRMLSGDGQQLHRLGIGKSLSDSLFVEGYLIAEDNDRHFSLEALELEVKWQLTEQGEYDADWGVLFELEHQQHDDTWGLSSGLLMEKEWGKWVGAANFIIEYEWGNEIKNELESSLALQARYRYSEKLEPAIEFYSNENGQAVGPVVMGDIRLAHAKKMHWEVGSIFGLGYKGPDSTLRVLIEYEY</sequence>
<gene>
    <name evidence="2" type="ORF">CYCME_1759</name>
</gene>
<dbReference type="PATRIC" id="fig|1198232.3.peg.1734"/>
<proteinExistence type="predicted"/>
<reference evidence="3" key="2">
    <citation type="journal article" date="2016" name="Environ. Microbiol. Rep.">
        <title>Analysis of defence systems and a conjugative IncP-1 plasmid in the marine polyaromatic hydrocarbons-degrading bacterium Cycloclasticus sp. 78-ME.</title>
        <authorList>
            <person name="Yakimov M.M."/>
            <person name="Crisafi F."/>
            <person name="Messina E."/>
            <person name="Smedile F."/>
            <person name="Lopatina A."/>
            <person name="Denaro R."/>
            <person name="Pieper D.H."/>
            <person name="Golyshin P.N."/>
            <person name="Giuliano L."/>
        </authorList>
    </citation>
    <scope>NUCLEOTIDE SEQUENCE [LARGE SCALE GENOMIC DNA]</scope>
    <source>
        <strain evidence="3">78-ME</strain>
    </source>
</reference>
<feature type="chain" id="PRO_5004540348" evidence="1">
    <location>
        <begin position="26"/>
        <end position="232"/>
    </location>
</feature>
<evidence type="ECO:0000313" key="2">
    <source>
        <dbReference type="EMBL" id="AGS40077.1"/>
    </source>
</evidence>
<organism evidence="2 3">
    <name type="scientific">Cycloclasticus zancles 78-ME</name>
    <dbReference type="NCBI Taxonomy" id="1198232"/>
    <lineage>
        <taxon>Bacteria</taxon>
        <taxon>Pseudomonadati</taxon>
        <taxon>Pseudomonadota</taxon>
        <taxon>Gammaproteobacteria</taxon>
        <taxon>Thiotrichales</taxon>
        <taxon>Piscirickettsiaceae</taxon>
        <taxon>Cycloclasticus</taxon>
    </lineage>
</organism>
<dbReference type="eggNOG" id="ENOG502ZA0D">
    <property type="taxonomic scope" value="Bacteria"/>
</dbReference>
<keyword evidence="3" id="KW-1185">Reference proteome</keyword>
<dbReference type="Proteomes" id="UP000015380">
    <property type="component" value="Chromosome"/>
</dbReference>
<reference evidence="2 3" key="1">
    <citation type="submission" date="2013-05" db="EMBL/GenBank/DDBJ databases">
        <title>Between feast and famine: a lifestyle of most important marine PAH-degrading bacterium Cycloclasticus sp. 7ME.</title>
        <authorList>
            <person name="Yakimov M.M."/>
            <person name="Messina E."/>
            <person name="Genovese M."/>
            <person name="Denaro R."/>
            <person name="Crisafi F."/>
            <person name="Russo D."/>
            <person name="Cappello S."/>
            <person name="Santisi S."/>
            <person name="Smedile F."/>
            <person name="Golyshina O.V."/>
            <person name="Tran H."/>
            <person name="Pieper D.H."/>
            <person name="Golyshin P.N."/>
            <person name="Giuliano L."/>
        </authorList>
    </citation>
    <scope>NUCLEOTIDE SEQUENCE [LARGE SCALE GENOMIC DNA]</scope>
    <source>
        <strain evidence="2 3">78-ME</strain>
    </source>
</reference>
<name>S5TGS7_9GAMM</name>
<dbReference type="KEGG" id="cza:CYCME_1759"/>
<dbReference type="HOGENOM" id="CLU_099339_0_0_6"/>
<feature type="signal peptide" evidence="1">
    <location>
        <begin position="1"/>
        <end position="25"/>
    </location>
</feature>
<keyword evidence="1" id="KW-0732">Signal</keyword>